<protein>
    <submittedName>
        <fullName evidence="1">Esterase</fullName>
    </submittedName>
</protein>
<accession>A0A8I0GYC3</accession>
<sequence>KMPDPNNVYQNRDIATMTNIFLIGGGQADNYMVQEVPHGTVSKVWYSSPGLGMEARRMTVYTPAGYESSKKKYPVLYLLHGA</sequence>
<dbReference type="Gene3D" id="3.40.50.1820">
    <property type="entry name" value="alpha/beta hydrolase"/>
    <property type="match status" value="1"/>
</dbReference>
<reference evidence="1" key="1">
    <citation type="submission" date="2020-01" db="EMBL/GenBank/DDBJ databases">
        <authorList>
            <person name="Richard D."/>
        </authorList>
    </citation>
    <scope>NUCLEOTIDE SEQUENCE</scope>
    <source>
        <strain evidence="1">JP541</strain>
    </source>
</reference>
<feature type="non-terminal residue" evidence="1">
    <location>
        <position position="1"/>
    </location>
</feature>
<evidence type="ECO:0000313" key="1">
    <source>
        <dbReference type="EMBL" id="MBD4336664.1"/>
    </source>
</evidence>
<evidence type="ECO:0000313" key="2">
    <source>
        <dbReference type="Proteomes" id="UP000653002"/>
    </source>
</evidence>
<gene>
    <name evidence="1" type="ORF">GUH15_11480</name>
</gene>
<dbReference type="EMBL" id="JAABFR010000882">
    <property type="protein sequence ID" value="MBD4336664.1"/>
    <property type="molecule type" value="Genomic_DNA"/>
</dbReference>
<dbReference type="SUPFAM" id="SSF53474">
    <property type="entry name" value="alpha/beta-Hydrolases"/>
    <property type="match status" value="1"/>
</dbReference>
<name>A0A8I0GYC3_XANCI</name>
<organism evidence="1 2">
    <name type="scientific">Xanthomonas citri pv. citri</name>
    <dbReference type="NCBI Taxonomy" id="611301"/>
    <lineage>
        <taxon>Bacteria</taxon>
        <taxon>Pseudomonadati</taxon>
        <taxon>Pseudomonadota</taxon>
        <taxon>Gammaproteobacteria</taxon>
        <taxon>Lysobacterales</taxon>
        <taxon>Lysobacteraceae</taxon>
        <taxon>Xanthomonas</taxon>
    </lineage>
</organism>
<dbReference type="AlphaFoldDB" id="A0A8I0GYC3"/>
<feature type="non-terminal residue" evidence="1">
    <location>
        <position position="82"/>
    </location>
</feature>
<proteinExistence type="predicted"/>
<comment type="caution">
    <text evidence="1">The sequence shown here is derived from an EMBL/GenBank/DDBJ whole genome shotgun (WGS) entry which is preliminary data.</text>
</comment>
<dbReference type="Proteomes" id="UP000653002">
    <property type="component" value="Unassembled WGS sequence"/>
</dbReference>
<dbReference type="InterPro" id="IPR029058">
    <property type="entry name" value="AB_hydrolase_fold"/>
</dbReference>